<dbReference type="AlphaFoldDB" id="A0A246G9U5"/>
<evidence type="ECO:0000313" key="1">
    <source>
        <dbReference type="EMBL" id="OWP76543.1"/>
    </source>
</evidence>
<gene>
    <name evidence="1" type="ORF">BWK62_09400</name>
</gene>
<evidence type="ECO:0000313" key="2">
    <source>
        <dbReference type="Proteomes" id="UP000198034"/>
    </source>
</evidence>
<dbReference type="EMBL" id="MTCY01000025">
    <property type="protein sequence ID" value="OWP76543.1"/>
    <property type="molecule type" value="Genomic_DNA"/>
</dbReference>
<comment type="caution">
    <text evidence="1">The sequence shown here is derived from an EMBL/GenBank/DDBJ whole genome shotgun (WGS) entry which is preliminary data.</text>
</comment>
<organism evidence="1 2">
    <name type="scientific">Flavobacterium columnare</name>
    <dbReference type="NCBI Taxonomy" id="996"/>
    <lineage>
        <taxon>Bacteria</taxon>
        <taxon>Pseudomonadati</taxon>
        <taxon>Bacteroidota</taxon>
        <taxon>Flavobacteriia</taxon>
        <taxon>Flavobacteriales</taxon>
        <taxon>Flavobacteriaceae</taxon>
        <taxon>Flavobacterium</taxon>
    </lineage>
</organism>
<name>A0A246G9U5_9FLAO</name>
<proteinExistence type="predicted"/>
<reference evidence="1 2" key="1">
    <citation type="journal article" date="2017" name="Infect. Genet. Evol.">
        <title>Comparative genome analysis of fish pathogen Flavobacterium columnare reveals extensive sequence diversity within the species.</title>
        <authorList>
            <person name="Kayansamruaj P."/>
            <person name="Dong H.T."/>
            <person name="Hirono I."/>
            <person name="Kondo H."/>
            <person name="Senapin S."/>
            <person name="Rodkhum C."/>
        </authorList>
    </citation>
    <scope>NUCLEOTIDE SEQUENCE [LARGE SCALE GENOMIC DNA]</scope>
    <source>
        <strain evidence="1 2">1214</strain>
    </source>
</reference>
<protein>
    <submittedName>
        <fullName evidence="1">Uncharacterized protein</fullName>
    </submittedName>
</protein>
<dbReference type="Proteomes" id="UP000198034">
    <property type="component" value="Unassembled WGS sequence"/>
</dbReference>
<accession>A0A246G9U5</accession>
<sequence>MTPRKEIFIRMREVLNASGKFELVDWNKKQFSNPKENYPSYWTAVLIAVKAIRWENMTNDRQEGNCTVEATLYCKDGWTDSFDGTSDADTGFAEIDLIDTLVEKIEGLQGTCFTPLQLSEETADDQDDMILSYTLTFSTNIYRTITPKYQKRKLNLTK</sequence>